<evidence type="ECO:0000313" key="3">
    <source>
        <dbReference type="Proteomes" id="UP000573001"/>
    </source>
</evidence>
<proteinExistence type="predicted"/>
<sequence length="52" mass="5548">MSASKYLPPFSAEERVTIAGDRSARTAVAPGAPLTESEEVTYADFLGDEVDE</sequence>
<dbReference type="AlphaFoldDB" id="A0AAW3T5W2"/>
<name>A0AAW3T5W2_9MICO</name>
<dbReference type="EMBL" id="JACGXP010000001">
    <property type="protein sequence ID" value="MBA8989598.1"/>
    <property type="molecule type" value="Genomic_DNA"/>
</dbReference>
<comment type="caution">
    <text evidence="1">The sequence shown here is derived from an EMBL/GenBank/DDBJ whole genome shotgun (WGS) entry which is preliminary data.</text>
</comment>
<dbReference type="EMBL" id="JABMCE010000084">
    <property type="protein sequence ID" value="NUU14911.1"/>
    <property type="molecule type" value="Genomic_DNA"/>
</dbReference>
<evidence type="ECO:0000313" key="1">
    <source>
        <dbReference type="EMBL" id="MBA8989598.1"/>
    </source>
</evidence>
<reference evidence="1 4" key="2">
    <citation type="submission" date="2020-07" db="EMBL/GenBank/DDBJ databases">
        <title>Above-ground endophytic microbial communities from plants in different locations in the United States.</title>
        <authorList>
            <person name="Frank C."/>
        </authorList>
    </citation>
    <scope>NUCLEOTIDE SEQUENCE [LARGE SCALE GENOMIC DNA]</scope>
    <source>
        <strain evidence="1 4">WPL5_2</strain>
    </source>
</reference>
<organism evidence="1 4">
    <name type="scientific">Curtobacterium pusillum</name>
    <dbReference type="NCBI Taxonomy" id="69373"/>
    <lineage>
        <taxon>Bacteria</taxon>
        <taxon>Bacillati</taxon>
        <taxon>Actinomycetota</taxon>
        <taxon>Actinomycetes</taxon>
        <taxon>Micrococcales</taxon>
        <taxon>Microbacteriaceae</taxon>
        <taxon>Curtobacterium</taxon>
    </lineage>
</organism>
<reference evidence="2 3" key="1">
    <citation type="submission" date="2020-05" db="EMBL/GenBank/DDBJ databases">
        <title>Genome Sequencing of Type Strains.</title>
        <authorList>
            <person name="Lemaire J.F."/>
            <person name="Inderbitzin P."/>
            <person name="Gregorio O.A."/>
            <person name="Collins S.B."/>
            <person name="Wespe N."/>
            <person name="Knight-Connoni V."/>
        </authorList>
    </citation>
    <scope>NUCLEOTIDE SEQUENCE [LARGE SCALE GENOMIC DNA]</scope>
    <source>
        <strain evidence="2 3">ATCC 19096</strain>
    </source>
</reference>
<evidence type="ECO:0000313" key="2">
    <source>
        <dbReference type="EMBL" id="NUU14911.1"/>
    </source>
</evidence>
<protein>
    <submittedName>
        <fullName evidence="1">Uncharacterized protein</fullName>
    </submittedName>
</protein>
<dbReference type="Proteomes" id="UP000590225">
    <property type="component" value="Unassembled WGS sequence"/>
</dbReference>
<dbReference type="RefSeq" id="WP_175352374.1">
    <property type="nucleotide sequence ID" value="NZ_BAAAWQ010000001.1"/>
</dbReference>
<evidence type="ECO:0000313" key="4">
    <source>
        <dbReference type="Proteomes" id="UP000590225"/>
    </source>
</evidence>
<gene>
    <name evidence="1" type="ORF">FHW23_000830</name>
    <name evidence="2" type="ORF">HP507_13840</name>
</gene>
<accession>A0AAW3T5W2</accession>
<dbReference type="Proteomes" id="UP000573001">
    <property type="component" value="Unassembled WGS sequence"/>
</dbReference>
<keyword evidence="3" id="KW-1185">Reference proteome</keyword>